<evidence type="ECO:0000259" key="5">
    <source>
        <dbReference type="PROSITE" id="PS51379"/>
    </source>
</evidence>
<gene>
    <name evidence="6" type="ORF">SAMN04488500_10396</name>
</gene>
<dbReference type="GO" id="GO:0051539">
    <property type="term" value="F:4 iron, 4 sulfur cluster binding"/>
    <property type="evidence" value="ECO:0007669"/>
    <property type="project" value="UniProtKB-KW"/>
</dbReference>
<dbReference type="Gene3D" id="3.30.70.20">
    <property type="match status" value="2"/>
</dbReference>
<dbReference type="InterPro" id="IPR050954">
    <property type="entry name" value="ET_IronSulfur_Cluster-Binding"/>
</dbReference>
<protein>
    <submittedName>
        <fullName evidence="6">Formate dehydrogenase beta subunit</fullName>
    </submittedName>
</protein>
<evidence type="ECO:0000256" key="1">
    <source>
        <dbReference type="ARBA" id="ARBA00022485"/>
    </source>
</evidence>
<sequence length="184" mass="20723">MRKQLGFLIDLNKCVGCRGCEIACINEHQSDQLQHRRVIRISKDNRGLGFLSLACNHCINPECIRVCKRKCFHKRRDGIVLHQSQSCISCQSCIGACPFQAPKANPRTQKASKCNFCVERIDKGLAPACVDACIVGALQIVDLNEPLPLGAQEMLPYFPIIQFTRPSVRFILPKTPQSFWRIGR</sequence>
<dbReference type="PANTHER" id="PTHR43177:SF9">
    <property type="entry name" value="PROTEIN NRFC"/>
    <property type="match status" value="1"/>
</dbReference>
<keyword evidence="2" id="KW-0479">Metal-binding</keyword>
<dbReference type="PROSITE" id="PS51379">
    <property type="entry name" value="4FE4S_FER_2"/>
    <property type="match status" value="2"/>
</dbReference>
<keyword evidence="1" id="KW-0004">4Fe-4S</keyword>
<dbReference type="CDD" id="cd16371">
    <property type="entry name" value="DMSOR_beta_like"/>
    <property type="match status" value="1"/>
</dbReference>
<keyword evidence="4" id="KW-0411">Iron-sulfur</keyword>
<evidence type="ECO:0000256" key="4">
    <source>
        <dbReference type="ARBA" id="ARBA00023014"/>
    </source>
</evidence>
<dbReference type="Pfam" id="PF13247">
    <property type="entry name" value="Fer4_11"/>
    <property type="match status" value="1"/>
</dbReference>
<dbReference type="InterPro" id="IPR017896">
    <property type="entry name" value="4Fe4S_Fe-S-bd"/>
</dbReference>
<evidence type="ECO:0000256" key="3">
    <source>
        <dbReference type="ARBA" id="ARBA00023004"/>
    </source>
</evidence>
<evidence type="ECO:0000256" key="2">
    <source>
        <dbReference type="ARBA" id="ARBA00022723"/>
    </source>
</evidence>
<accession>A0A1W1Z9C9</accession>
<dbReference type="GO" id="GO:0046872">
    <property type="term" value="F:metal ion binding"/>
    <property type="evidence" value="ECO:0007669"/>
    <property type="project" value="UniProtKB-KW"/>
</dbReference>
<feature type="domain" description="4Fe-4S ferredoxin-type" evidence="5">
    <location>
        <begin position="77"/>
        <end position="107"/>
    </location>
</feature>
<organism evidence="6 7">
    <name type="scientific">Sporomusa malonica</name>
    <dbReference type="NCBI Taxonomy" id="112901"/>
    <lineage>
        <taxon>Bacteria</taxon>
        <taxon>Bacillati</taxon>
        <taxon>Bacillota</taxon>
        <taxon>Negativicutes</taxon>
        <taxon>Selenomonadales</taxon>
        <taxon>Sporomusaceae</taxon>
        <taxon>Sporomusa</taxon>
    </lineage>
</organism>
<dbReference type="EMBL" id="FWXI01000003">
    <property type="protein sequence ID" value="SMC45017.1"/>
    <property type="molecule type" value="Genomic_DNA"/>
</dbReference>
<dbReference type="InterPro" id="IPR017900">
    <property type="entry name" value="4Fe4S_Fe_S_CS"/>
</dbReference>
<evidence type="ECO:0000313" key="7">
    <source>
        <dbReference type="Proteomes" id="UP000192738"/>
    </source>
</evidence>
<name>A0A1W1Z9C9_9FIRM</name>
<evidence type="ECO:0000313" key="6">
    <source>
        <dbReference type="EMBL" id="SMC45017.1"/>
    </source>
</evidence>
<dbReference type="OrthoDB" id="9810688at2"/>
<reference evidence="6 7" key="1">
    <citation type="submission" date="2017-04" db="EMBL/GenBank/DDBJ databases">
        <authorList>
            <person name="Afonso C.L."/>
            <person name="Miller P.J."/>
            <person name="Scott M.A."/>
            <person name="Spackman E."/>
            <person name="Goraichik I."/>
            <person name="Dimitrov K.M."/>
            <person name="Suarez D.L."/>
            <person name="Swayne D.E."/>
        </authorList>
    </citation>
    <scope>NUCLEOTIDE SEQUENCE [LARGE SCALE GENOMIC DNA]</scope>
    <source>
        <strain evidence="6 7">DSM 5090</strain>
    </source>
</reference>
<proteinExistence type="predicted"/>
<dbReference type="STRING" id="112901.SAMN04488500_10396"/>
<dbReference type="AlphaFoldDB" id="A0A1W1Z9C9"/>
<keyword evidence="3" id="KW-0408">Iron</keyword>
<keyword evidence="7" id="KW-1185">Reference proteome</keyword>
<dbReference type="PROSITE" id="PS00198">
    <property type="entry name" value="4FE4S_FER_1"/>
    <property type="match status" value="1"/>
</dbReference>
<feature type="domain" description="4Fe-4S ferredoxin-type" evidence="5">
    <location>
        <begin position="5"/>
        <end position="24"/>
    </location>
</feature>
<dbReference type="SUPFAM" id="SSF54862">
    <property type="entry name" value="4Fe-4S ferredoxins"/>
    <property type="match status" value="1"/>
</dbReference>
<dbReference type="RefSeq" id="WP_084574449.1">
    <property type="nucleotide sequence ID" value="NZ_CP155572.1"/>
</dbReference>
<dbReference type="Proteomes" id="UP000192738">
    <property type="component" value="Unassembled WGS sequence"/>
</dbReference>
<dbReference type="PANTHER" id="PTHR43177">
    <property type="entry name" value="PROTEIN NRFC"/>
    <property type="match status" value="1"/>
</dbReference>